<protein>
    <submittedName>
        <fullName evidence="2">Retrovirus-related Pol polyprotein from transposon TNT 1-94</fullName>
    </submittedName>
</protein>
<comment type="caution">
    <text evidence="2">The sequence shown here is derived from an EMBL/GenBank/DDBJ whole genome shotgun (WGS) entry which is preliminary data.</text>
</comment>
<reference evidence="2" key="1">
    <citation type="journal article" date="2019" name="Sci. Rep.">
        <title>Draft genome of Tanacetum cinerariifolium, the natural source of mosquito coil.</title>
        <authorList>
            <person name="Yamashiro T."/>
            <person name="Shiraishi A."/>
            <person name="Satake H."/>
            <person name="Nakayama K."/>
        </authorList>
    </citation>
    <scope>NUCLEOTIDE SEQUENCE</scope>
</reference>
<sequence>MEADDQSIHIILMGHPEDIYAAVDIQNPGIQNVRNQNGLIVVPRIANQNLNPNGNGNVVAARAEDNAIRNNGDLEEIEEVNASCILMANLQQASTSSTHTNKAPIYNSYGLAKGLRHNLFSVRQFCDSDLEVALRRNTCFVKNLEVVDLLKGNLTTNLYIINLHEIASASPICIMARDTSIELWLWHQRLSYLNFDTINDLAKNDLVTSLPKFKYHKEHLCPSCEKRKSKKASYPPKPVLNSKKRIHLLHMNLCGPMRVKSINDNSSIPINNIDELEKQQSEDPFNIYRLLRKQPGGKEIPVVVNAKVMNNSQDIYKEASCDNVDPNIVKNGGSILGVMEDMIRVGKVMGYSMDGWVKDLEQIIRTQGVGDVSRKRLLWDYVSTLIDRWNGEVVVFGDFNEVRNIDERRRSCFNPTSARVFDQFISASGLVDVKMKGYKFTWSHPSGFKMSKLDRFLVSEGPSDELDGAPTLPDG</sequence>
<dbReference type="Pfam" id="PF13976">
    <property type="entry name" value="gag_pre-integrs"/>
    <property type="match status" value="1"/>
</dbReference>
<organism evidence="2">
    <name type="scientific">Tanacetum cinerariifolium</name>
    <name type="common">Dalmatian daisy</name>
    <name type="synonym">Chrysanthemum cinerariifolium</name>
    <dbReference type="NCBI Taxonomy" id="118510"/>
    <lineage>
        <taxon>Eukaryota</taxon>
        <taxon>Viridiplantae</taxon>
        <taxon>Streptophyta</taxon>
        <taxon>Embryophyta</taxon>
        <taxon>Tracheophyta</taxon>
        <taxon>Spermatophyta</taxon>
        <taxon>Magnoliopsida</taxon>
        <taxon>eudicotyledons</taxon>
        <taxon>Gunneridae</taxon>
        <taxon>Pentapetalae</taxon>
        <taxon>asterids</taxon>
        <taxon>campanulids</taxon>
        <taxon>Asterales</taxon>
        <taxon>Asteraceae</taxon>
        <taxon>Asteroideae</taxon>
        <taxon>Anthemideae</taxon>
        <taxon>Anthemidinae</taxon>
        <taxon>Tanacetum</taxon>
    </lineage>
</organism>
<dbReference type="InterPro" id="IPR025724">
    <property type="entry name" value="GAG-pre-integrase_dom"/>
</dbReference>
<dbReference type="EMBL" id="BKCJ010000244">
    <property type="protein sequence ID" value="GEU31373.1"/>
    <property type="molecule type" value="Genomic_DNA"/>
</dbReference>
<dbReference type="InterPro" id="IPR036691">
    <property type="entry name" value="Endo/exonu/phosph_ase_sf"/>
</dbReference>
<accession>A0A6L2J2X3</accession>
<evidence type="ECO:0000313" key="2">
    <source>
        <dbReference type="EMBL" id="GEU31373.1"/>
    </source>
</evidence>
<feature type="domain" description="GAG-pre-integrase" evidence="1">
    <location>
        <begin position="157"/>
        <end position="229"/>
    </location>
</feature>
<dbReference type="Gene3D" id="3.60.10.10">
    <property type="entry name" value="Endonuclease/exonuclease/phosphatase"/>
    <property type="match status" value="1"/>
</dbReference>
<name>A0A6L2J2X3_TANCI</name>
<proteinExistence type="predicted"/>
<dbReference type="AlphaFoldDB" id="A0A6L2J2X3"/>
<evidence type="ECO:0000259" key="1">
    <source>
        <dbReference type="Pfam" id="PF13976"/>
    </source>
</evidence>
<dbReference type="SUPFAM" id="SSF56219">
    <property type="entry name" value="DNase I-like"/>
    <property type="match status" value="1"/>
</dbReference>
<gene>
    <name evidence="2" type="ORF">Tci_003351</name>
</gene>